<evidence type="ECO:0000313" key="2">
    <source>
        <dbReference type="EMBL" id="TCL43441.1"/>
    </source>
</evidence>
<accession>A0A9X8Y8B3</accession>
<dbReference type="InterPro" id="IPR036237">
    <property type="entry name" value="Xyl_isomerase-like_sf"/>
</dbReference>
<gene>
    <name evidence="2" type="ORF">EDD78_10571</name>
</gene>
<protein>
    <submittedName>
        <fullName evidence="2">Sugar phosphate isomerase/epimerase</fullName>
    </submittedName>
</protein>
<dbReference type="PANTHER" id="PTHR12110">
    <property type="entry name" value="HYDROXYPYRUVATE ISOMERASE"/>
    <property type="match status" value="1"/>
</dbReference>
<dbReference type="InterPro" id="IPR013022">
    <property type="entry name" value="Xyl_isomerase-like_TIM-brl"/>
</dbReference>
<keyword evidence="2" id="KW-0413">Isomerase</keyword>
<reference evidence="2 3" key="1">
    <citation type="submission" date="2019-03" db="EMBL/GenBank/DDBJ databases">
        <title>Genomic Encyclopedia of Type Strains, Phase IV (KMG-IV): sequencing the most valuable type-strain genomes for metagenomic binning, comparative biology and taxonomic classification.</title>
        <authorList>
            <person name="Goeker M."/>
        </authorList>
    </citation>
    <scope>NUCLEOTIDE SEQUENCE [LARGE SCALE GENOMIC DNA]</scope>
    <source>
        <strain evidence="2 3">DSM 100433</strain>
    </source>
</reference>
<keyword evidence="3" id="KW-1185">Reference proteome</keyword>
<sequence length="263" mass="29587">MIKTGISTACFYPALTEQSLGYVVESGAKVSEIFINAQQEFCPAFFDSLRRQAQEAGVEIVSVHPYSSGMETQLFFSEYPRRLEDGMEMYRQVFSLSAGIGARYVVFHGAYTHCRLPQREIYERYWRLHTLAEREGVTLLHENVARCKSKDPQFIQGMRDYLGDGVRFVLDTKQAVRAGYTAAALREAMGPALRHVHISDYAPGQDCLPPGRGTFDIGGFLRSLESSGFSGAALVEVYRDNYRTREELYDSYKLLASLAPNEG</sequence>
<name>A0A9X8Y8B3_9FIRM</name>
<dbReference type="EMBL" id="SLUK01000005">
    <property type="protein sequence ID" value="TCL43441.1"/>
    <property type="molecule type" value="Genomic_DNA"/>
</dbReference>
<dbReference type="InterPro" id="IPR050312">
    <property type="entry name" value="IolE/XylAMocC-like"/>
</dbReference>
<dbReference type="Gene3D" id="3.20.20.150">
    <property type="entry name" value="Divalent-metal-dependent TIM barrel enzymes"/>
    <property type="match status" value="1"/>
</dbReference>
<proteinExistence type="predicted"/>
<dbReference type="PANTHER" id="PTHR12110:SF53">
    <property type="entry name" value="BLR5974 PROTEIN"/>
    <property type="match status" value="1"/>
</dbReference>
<evidence type="ECO:0000259" key="1">
    <source>
        <dbReference type="Pfam" id="PF01261"/>
    </source>
</evidence>
<dbReference type="RefSeq" id="WP_132084448.1">
    <property type="nucleotide sequence ID" value="NZ_JADNAH010000032.1"/>
</dbReference>
<comment type="caution">
    <text evidence="2">The sequence shown here is derived from an EMBL/GenBank/DDBJ whole genome shotgun (WGS) entry which is preliminary data.</text>
</comment>
<evidence type="ECO:0000313" key="3">
    <source>
        <dbReference type="Proteomes" id="UP000294682"/>
    </source>
</evidence>
<feature type="domain" description="Xylose isomerase-like TIM barrel" evidence="1">
    <location>
        <begin position="25"/>
        <end position="248"/>
    </location>
</feature>
<dbReference type="AlphaFoldDB" id="A0A9X8Y8B3"/>
<dbReference type="SUPFAM" id="SSF51658">
    <property type="entry name" value="Xylose isomerase-like"/>
    <property type="match status" value="1"/>
</dbReference>
<organism evidence="2 3">
    <name type="scientific">Harryflintia acetispora</name>
    <dbReference type="NCBI Taxonomy" id="1849041"/>
    <lineage>
        <taxon>Bacteria</taxon>
        <taxon>Bacillati</taxon>
        <taxon>Bacillota</taxon>
        <taxon>Clostridia</taxon>
        <taxon>Eubacteriales</taxon>
        <taxon>Oscillospiraceae</taxon>
        <taxon>Harryflintia</taxon>
    </lineage>
</organism>
<dbReference type="GO" id="GO:0016853">
    <property type="term" value="F:isomerase activity"/>
    <property type="evidence" value="ECO:0007669"/>
    <property type="project" value="UniProtKB-KW"/>
</dbReference>
<dbReference type="Proteomes" id="UP000294682">
    <property type="component" value="Unassembled WGS sequence"/>
</dbReference>
<dbReference type="Pfam" id="PF01261">
    <property type="entry name" value="AP_endonuc_2"/>
    <property type="match status" value="1"/>
</dbReference>